<dbReference type="AlphaFoldDB" id="Q5UF33"/>
<keyword evidence="5 7" id="KW-0808">Transferase</keyword>
<evidence type="ECO:0000256" key="2">
    <source>
        <dbReference type="ARBA" id="ARBA00004975"/>
    </source>
</evidence>
<feature type="binding site" evidence="7">
    <location>
        <position position="314"/>
    </location>
    <ligand>
        <name>carbamoyl phosphate</name>
        <dbReference type="ChEBI" id="CHEBI:58228"/>
    </ligand>
</feature>
<comment type="function">
    <text evidence="1">Reversibly catalyzes the transfer of the carbamoyl group from carbamoyl phosphate (CP) to the N(epsilon) atom of ornithine (ORN) to produce L-citrulline.</text>
</comment>
<dbReference type="PANTHER" id="PTHR45753:SF3">
    <property type="entry name" value="ORNITHINE TRANSCARBAMYLASE, MITOCHONDRIAL"/>
    <property type="match status" value="1"/>
</dbReference>
<dbReference type="FunFam" id="3.40.50.1370:FF:000008">
    <property type="entry name" value="Ornithine carbamoyltransferase"/>
    <property type="match status" value="1"/>
</dbReference>
<dbReference type="InterPro" id="IPR006130">
    <property type="entry name" value="Asp/Orn_carbamoylTrfase"/>
</dbReference>
<keyword evidence="7" id="KW-0963">Cytoplasm</keyword>
<feature type="binding site" evidence="7">
    <location>
        <begin position="79"/>
        <end position="82"/>
    </location>
    <ligand>
        <name>carbamoyl phosphate</name>
        <dbReference type="ChEBI" id="CHEBI:58228"/>
    </ligand>
</feature>
<comment type="pathway">
    <text evidence="2">Amino-acid biosynthesis; L-arginine biosynthesis; L-arginine from L-ornithine and carbamoyl phosphate: step 1/3.</text>
</comment>
<feature type="binding site" evidence="7">
    <location>
        <position position="248"/>
    </location>
    <ligand>
        <name>L-ornithine</name>
        <dbReference type="ChEBI" id="CHEBI:46911"/>
    </ligand>
</feature>
<dbReference type="GO" id="GO:0016597">
    <property type="term" value="F:amino acid binding"/>
    <property type="evidence" value="ECO:0007669"/>
    <property type="project" value="InterPro"/>
</dbReference>
<feature type="binding site" evidence="7">
    <location>
        <position position="130"/>
    </location>
    <ligand>
        <name>carbamoyl phosphate</name>
        <dbReference type="ChEBI" id="CHEBI:58228"/>
    </ligand>
</feature>
<dbReference type="Gene3D" id="3.40.50.1370">
    <property type="entry name" value="Aspartate/ornithine carbamoyltransferase"/>
    <property type="match status" value="2"/>
</dbReference>
<feature type="domain" description="Aspartate/ornithine carbamoyltransferase Asp/Orn-binding" evidence="8">
    <location>
        <begin position="177"/>
        <end position="325"/>
    </location>
</feature>
<dbReference type="Pfam" id="PF00185">
    <property type="entry name" value="OTCace"/>
    <property type="match status" value="1"/>
</dbReference>
<dbReference type="PROSITE" id="PS00097">
    <property type="entry name" value="CARBAMOYLTRANSFERASE"/>
    <property type="match status" value="1"/>
</dbReference>
<dbReference type="InterPro" id="IPR024904">
    <property type="entry name" value="OTCase_ArgI"/>
</dbReference>
<reference evidence="10" key="1">
    <citation type="submission" date="2004-09" db="EMBL/GenBank/DDBJ databases">
        <title>SAR116.</title>
        <authorList>
            <person name="Sabehi G."/>
            <person name="Beja O."/>
        </authorList>
    </citation>
    <scope>NUCLEOTIDE SEQUENCE</scope>
</reference>
<feature type="binding site" evidence="7">
    <location>
        <begin position="252"/>
        <end position="253"/>
    </location>
    <ligand>
        <name>L-ornithine</name>
        <dbReference type="ChEBI" id="CHEBI:46911"/>
    </ligand>
</feature>
<evidence type="ECO:0000256" key="1">
    <source>
        <dbReference type="ARBA" id="ARBA00003822"/>
    </source>
</evidence>
<dbReference type="Pfam" id="PF02729">
    <property type="entry name" value="OTCace_N"/>
    <property type="match status" value="1"/>
</dbReference>
<dbReference type="GO" id="GO:0004585">
    <property type="term" value="F:ornithine carbamoyltransferase activity"/>
    <property type="evidence" value="ECO:0007669"/>
    <property type="project" value="UniProtKB-UniRule"/>
</dbReference>
<dbReference type="NCBIfam" id="TIGR00658">
    <property type="entry name" value="orni_carb_tr"/>
    <property type="match status" value="1"/>
</dbReference>
<evidence type="ECO:0000256" key="3">
    <source>
        <dbReference type="ARBA" id="ARBA00007805"/>
    </source>
</evidence>
<dbReference type="GO" id="GO:0042450">
    <property type="term" value="P:L-arginine biosynthetic process via ornithine"/>
    <property type="evidence" value="ECO:0007669"/>
    <property type="project" value="UniProtKB-UniRule"/>
</dbReference>
<feature type="binding site" evidence="7">
    <location>
        <position position="188"/>
    </location>
    <ligand>
        <name>L-ornithine</name>
        <dbReference type="ChEBI" id="CHEBI:46911"/>
    </ligand>
</feature>
<sequence length="329" mass="36016">MIFPSMKANKQESILGPQTQNANRMTPMRHFLDLKDFSTDTLQSILDVGLSMKVKQKSGDSHELSFSGKTVAMIFEKPSTRTRVSFEVGITQLGGTPLVLSASDLQIGRGESIEDTARVLSRYVNAIVIRCYKHETLLTLAKHASVPVINALTNWSHPCQLMADLMTMIEYHGPLAGQTVAWLGDGNNVAVSWIEAAVHFGFHLRIAGPQRYAPPAGLLAWARANGGDIMLTDDVSLAIDKVQTVVTDVWVSMGADEGSRRKDFAPYQVNAKLMKSAAGDAIFMHCLPAQRGMEVTAEVIDGPQSAVFDEAENRLHAQKAVMLWCLEGY</sequence>
<dbReference type="PRINTS" id="PR00100">
    <property type="entry name" value="AOTCASE"/>
</dbReference>
<organism evidence="10">
    <name type="scientific">uncultured alpha proteobacterium EBAC2C11</name>
    <dbReference type="NCBI Taxonomy" id="295349"/>
    <lineage>
        <taxon>Bacteria</taxon>
        <taxon>Pseudomonadati</taxon>
        <taxon>Pseudomonadota</taxon>
        <taxon>Alphaproteobacteria</taxon>
        <taxon>Candidatus Puniceispirillales</taxon>
        <taxon>environmental samples</taxon>
    </lineage>
</organism>
<dbReference type="InterPro" id="IPR002292">
    <property type="entry name" value="Orn/put_carbamltrans"/>
</dbReference>
<dbReference type="InterPro" id="IPR006131">
    <property type="entry name" value="Asp_carbamoyltransf_Asp/Orn-bd"/>
</dbReference>
<feature type="binding site" evidence="7">
    <location>
        <begin position="286"/>
        <end position="287"/>
    </location>
    <ligand>
        <name>carbamoyl phosphate</name>
        <dbReference type="ChEBI" id="CHEBI:58228"/>
    </ligand>
</feature>
<evidence type="ECO:0000256" key="4">
    <source>
        <dbReference type="ARBA" id="ARBA00013007"/>
    </source>
</evidence>
<comment type="catalytic activity">
    <reaction evidence="6 7">
        <text>carbamoyl phosphate + L-ornithine = L-citrulline + phosphate + H(+)</text>
        <dbReference type="Rhea" id="RHEA:19513"/>
        <dbReference type="ChEBI" id="CHEBI:15378"/>
        <dbReference type="ChEBI" id="CHEBI:43474"/>
        <dbReference type="ChEBI" id="CHEBI:46911"/>
        <dbReference type="ChEBI" id="CHEBI:57743"/>
        <dbReference type="ChEBI" id="CHEBI:58228"/>
        <dbReference type="EC" id="2.1.3.3"/>
    </reaction>
</comment>
<dbReference type="PANTHER" id="PTHR45753">
    <property type="entry name" value="ORNITHINE CARBAMOYLTRANSFERASE, MITOCHONDRIAL"/>
    <property type="match status" value="1"/>
</dbReference>
<dbReference type="EMBL" id="AY744399">
    <property type="protein sequence ID" value="AAV31608.1"/>
    <property type="molecule type" value="Genomic_DNA"/>
</dbReference>
<dbReference type="NCBIfam" id="NF001986">
    <property type="entry name" value="PRK00779.1"/>
    <property type="match status" value="1"/>
</dbReference>
<evidence type="ECO:0000256" key="6">
    <source>
        <dbReference type="ARBA" id="ARBA00048772"/>
    </source>
</evidence>
<comment type="subcellular location">
    <subcellularLocation>
        <location evidence="7">Cytoplasm</location>
    </subcellularLocation>
</comment>
<dbReference type="GO" id="GO:0005737">
    <property type="term" value="C:cytoplasm"/>
    <property type="evidence" value="ECO:0007669"/>
    <property type="project" value="UniProtKB-SubCell"/>
</dbReference>
<evidence type="ECO:0000256" key="5">
    <source>
        <dbReference type="ARBA" id="ARBA00022679"/>
    </source>
</evidence>
<gene>
    <name evidence="10" type="ORF">Red2C11_4</name>
</gene>
<dbReference type="InterPro" id="IPR006132">
    <property type="entry name" value="Asp/Orn_carbamoyltranf_P-bd"/>
</dbReference>
<feature type="binding site" evidence="7">
    <location>
        <begin position="157"/>
        <end position="160"/>
    </location>
    <ligand>
        <name>carbamoyl phosphate</name>
        <dbReference type="ChEBI" id="CHEBI:58228"/>
    </ligand>
</feature>
<accession>Q5UF33</accession>
<evidence type="ECO:0000259" key="9">
    <source>
        <dbReference type="Pfam" id="PF02729"/>
    </source>
</evidence>
<dbReference type="SUPFAM" id="SSF53671">
    <property type="entry name" value="Aspartate/ornithine carbamoyltransferase"/>
    <property type="match status" value="1"/>
</dbReference>
<evidence type="ECO:0000256" key="7">
    <source>
        <dbReference type="HAMAP-Rule" id="MF_01109"/>
    </source>
</evidence>
<dbReference type="EC" id="2.1.3.3" evidence="4 7"/>
<protein>
    <recommendedName>
        <fullName evidence="4 7">Ornithine carbamoyltransferase</fullName>
        <shortName evidence="7">OTCase</shortName>
        <ecNumber evidence="4 7">2.1.3.3</ecNumber>
    </recommendedName>
</protein>
<proteinExistence type="inferred from homology"/>
<dbReference type="HAMAP" id="MF_01109">
    <property type="entry name" value="OTCase"/>
    <property type="match status" value="1"/>
</dbReference>
<comment type="similarity">
    <text evidence="3 7">Belongs to the aspartate/ornithine carbamoyltransferase superfamily. OTCase family.</text>
</comment>
<dbReference type="PRINTS" id="PR00102">
    <property type="entry name" value="OTCASE"/>
</dbReference>
<name>Q5UF33_9PROT</name>
<dbReference type="InterPro" id="IPR036901">
    <property type="entry name" value="Asp/Orn_carbamoylTrfase_sf"/>
</dbReference>
<feature type="domain" description="Aspartate/ornithine carbamoyltransferase carbamoyl-P binding" evidence="9">
    <location>
        <begin position="29"/>
        <end position="170"/>
    </location>
</feature>
<evidence type="ECO:0000313" key="10">
    <source>
        <dbReference type="EMBL" id="AAV31608.1"/>
    </source>
</evidence>
<feature type="binding site" evidence="7">
    <location>
        <position position="106"/>
    </location>
    <ligand>
        <name>carbamoyl phosphate</name>
        <dbReference type="ChEBI" id="CHEBI:58228"/>
    </ligand>
</feature>
<dbReference type="GO" id="GO:0019240">
    <property type="term" value="P:citrulline biosynthetic process"/>
    <property type="evidence" value="ECO:0007669"/>
    <property type="project" value="TreeGrafter"/>
</dbReference>
<evidence type="ECO:0000259" key="8">
    <source>
        <dbReference type="Pfam" id="PF00185"/>
    </source>
</evidence>